<evidence type="ECO:0000313" key="6">
    <source>
        <dbReference type="EMBL" id="CAB4955963.1"/>
    </source>
</evidence>
<evidence type="ECO:0000313" key="7">
    <source>
        <dbReference type="EMBL" id="CAB4975668.1"/>
    </source>
</evidence>
<evidence type="ECO:0000256" key="1">
    <source>
        <dbReference type="SAM" id="Phobius"/>
    </source>
</evidence>
<keyword evidence="1" id="KW-0472">Membrane</keyword>
<dbReference type="EMBL" id="CAFBMT010000031">
    <property type="protein sequence ID" value="CAB4955963.1"/>
    <property type="molecule type" value="Genomic_DNA"/>
</dbReference>
<gene>
    <name evidence="3" type="ORF">UFOPK2656_03350</name>
    <name evidence="4" type="ORF">UFOPK3099_02621</name>
    <name evidence="5" type="ORF">UFOPK3267_02464</name>
    <name evidence="6" type="ORF">UFOPK3651_03176</name>
    <name evidence="7" type="ORF">UFOPK3931_00473</name>
    <name evidence="2" type="ORF">UFOPK4189_01580</name>
</gene>
<dbReference type="EMBL" id="CAFAAV010000277">
    <property type="protein sequence ID" value="CAB4834882.1"/>
    <property type="molecule type" value="Genomic_DNA"/>
</dbReference>
<evidence type="ECO:0000313" key="4">
    <source>
        <dbReference type="EMBL" id="CAB4834882.1"/>
    </source>
</evidence>
<dbReference type="EMBL" id="CAFBIY010000177">
    <property type="protein sequence ID" value="CAB4852941.1"/>
    <property type="molecule type" value="Genomic_DNA"/>
</dbReference>
<dbReference type="EMBL" id="CAESGF010000008">
    <property type="protein sequence ID" value="CAB4363810.1"/>
    <property type="molecule type" value="Genomic_DNA"/>
</dbReference>
<evidence type="ECO:0000313" key="2">
    <source>
        <dbReference type="EMBL" id="CAB4363810.1"/>
    </source>
</evidence>
<reference evidence="6" key="1">
    <citation type="submission" date="2020-05" db="EMBL/GenBank/DDBJ databases">
        <authorList>
            <person name="Chiriac C."/>
            <person name="Salcher M."/>
            <person name="Ghai R."/>
            <person name="Kavagutti S V."/>
        </authorList>
    </citation>
    <scope>NUCLEOTIDE SEQUENCE</scope>
</reference>
<proteinExistence type="predicted"/>
<dbReference type="EMBL" id="CAFBOL010000007">
    <property type="protein sequence ID" value="CAB4975668.1"/>
    <property type="molecule type" value="Genomic_DNA"/>
</dbReference>
<evidence type="ECO:0000313" key="5">
    <source>
        <dbReference type="EMBL" id="CAB4852941.1"/>
    </source>
</evidence>
<keyword evidence="1" id="KW-0812">Transmembrane</keyword>
<protein>
    <submittedName>
        <fullName evidence="6">Unannotated protein</fullName>
    </submittedName>
</protein>
<feature type="transmembrane region" description="Helical" evidence="1">
    <location>
        <begin position="72"/>
        <end position="91"/>
    </location>
</feature>
<feature type="transmembrane region" description="Helical" evidence="1">
    <location>
        <begin position="103"/>
        <end position="122"/>
    </location>
</feature>
<keyword evidence="1" id="KW-1133">Transmembrane helix</keyword>
<accession>A0A6J7KMD9</accession>
<dbReference type="EMBL" id="CAEZYF010000036">
    <property type="protein sequence ID" value="CAB4747867.1"/>
    <property type="molecule type" value="Genomic_DNA"/>
</dbReference>
<organism evidence="6">
    <name type="scientific">freshwater metagenome</name>
    <dbReference type="NCBI Taxonomy" id="449393"/>
    <lineage>
        <taxon>unclassified sequences</taxon>
        <taxon>metagenomes</taxon>
        <taxon>ecological metagenomes</taxon>
    </lineage>
</organism>
<dbReference type="Pfam" id="PF10825">
    <property type="entry name" value="DUF2752"/>
    <property type="match status" value="1"/>
</dbReference>
<dbReference type="AlphaFoldDB" id="A0A6J7KMD9"/>
<sequence length="135" mass="14334">MILRRVAPLATGAALAGAAVLVAANDPLAAGSHFPSCIFRSTTGLWCPGCGLTRGMHQLFTGHPLAALGENLFVPALVVAVSWAWWSWVRTSFDRRAVRVPSWAPQLSAVVLPTVLVLYGVLRNIPHAPFTALAP</sequence>
<evidence type="ECO:0000313" key="3">
    <source>
        <dbReference type="EMBL" id="CAB4747867.1"/>
    </source>
</evidence>
<dbReference type="InterPro" id="IPR021215">
    <property type="entry name" value="DUF2752"/>
</dbReference>
<name>A0A6J7KMD9_9ZZZZ</name>